<sequence length="474" mass="51793">MASFSMIQLFPRIPSPGSKTSKKPRQRGALGAFVLAMLLAVLAVLSRKAANHDLSTPGGGSSARVLIMTSATGGGHGAAAAAIRHGLEALDPSLGNFDVRVQDMFADHCPWPLSEFPGTYKFLMKNPWMWRAVYYGSQYGTAQLMNAITFIVEPFVHQEILDREPDVIVSVHPMMQHVPIKMLNKAGRPPCQPEDVDSSVEQDVQPCTPFVTVVTDTETGSNLWFHPGVTRAIVPDEKLARRAKQHGLRDAQLRQASALLVSAQFSVAARLDRRRVREELGLCLDCPVLLLMGGGDGTGNMDQYAWAVHRELAMSTDTQLVVVCGRNRELRSRLGQRLNGNHVSGRRQARILGFRRDLALWMRASDLLLTKAGPSTIAEALTVGLPVLLYGYLPGQERGNVDLVVRNRVGAYTPGARNAAWTAKALLLERNGTTLQEMRERVQGLSYGTSATDLVVGEVARLAAFSKGLRDARL</sequence>
<comment type="similarity">
    <text evidence="1">Belongs to the glycosyltransferase 28 family.</text>
</comment>
<evidence type="ECO:0000313" key="8">
    <source>
        <dbReference type="EMBL" id="CAK0896243.1"/>
    </source>
</evidence>
<protein>
    <recommendedName>
        <fullName evidence="2">monogalactosyldiacylglycerol synthase</fullName>
        <ecNumber evidence="2">2.4.1.46</ecNumber>
    </recommendedName>
</protein>
<accession>A0ABN9X9Q8</accession>
<evidence type="ECO:0000256" key="4">
    <source>
        <dbReference type="ARBA" id="ARBA00022679"/>
    </source>
</evidence>
<keyword evidence="3" id="KW-0328">Glycosyltransferase</keyword>
<evidence type="ECO:0000313" key="9">
    <source>
        <dbReference type="Proteomes" id="UP001189429"/>
    </source>
</evidence>
<evidence type="ECO:0000259" key="7">
    <source>
        <dbReference type="Pfam" id="PF06925"/>
    </source>
</evidence>
<dbReference type="Proteomes" id="UP001189429">
    <property type="component" value="Unassembled WGS sequence"/>
</dbReference>
<dbReference type="EMBL" id="CAUYUJ010020161">
    <property type="protein sequence ID" value="CAK0896243.1"/>
    <property type="molecule type" value="Genomic_DNA"/>
</dbReference>
<comment type="caution">
    <text evidence="8">The sequence shown here is derived from an EMBL/GenBank/DDBJ whole genome shotgun (WGS) entry which is preliminary data.</text>
</comment>
<dbReference type="Pfam" id="PF04101">
    <property type="entry name" value="Glyco_tran_28_C"/>
    <property type="match status" value="1"/>
</dbReference>
<dbReference type="InterPro" id="IPR007235">
    <property type="entry name" value="Glyco_trans_28_C"/>
</dbReference>
<comment type="subcellular location">
    <subcellularLocation>
        <location evidence="5">Plastid</location>
        <location evidence="5">Chloroplast membrane</location>
    </subcellularLocation>
</comment>
<dbReference type="InterPro" id="IPR050519">
    <property type="entry name" value="Glycosyltransf_28_UgtP"/>
</dbReference>
<dbReference type="PANTHER" id="PTHR43025">
    <property type="entry name" value="MONOGALACTOSYLDIACYLGLYCEROL SYNTHASE"/>
    <property type="match status" value="1"/>
</dbReference>
<evidence type="ECO:0000256" key="1">
    <source>
        <dbReference type="ARBA" id="ARBA00006962"/>
    </source>
</evidence>
<evidence type="ECO:0000256" key="3">
    <source>
        <dbReference type="ARBA" id="ARBA00022676"/>
    </source>
</evidence>
<dbReference type="Gene3D" id="3.40.50.2000">
    <property type="entry name" value="Glycogen Phosphorylase B"/>
    <property type="match status" value="1"/>
</dbReference>
<dbReference type="SUPFAM" id="SSF53756">
    <property type="entry name" value="UDP-Glycosyltransferase/glycogen phosphorylase"/>
    <property type="match status" value="1"/>
</dbReference>
<feature type="domain" description="Diacylglycerol glucosyltransferase N-terminal" evidence="7">
    <location>
        <begin position="76"/>
        <end position="185"/>
    </location>
</feature>
<gene>
    <name evidence="8" type="ORF">PCOR1329_LOCUS74763</name>
</gene>
<keyword evidence="4" id="KW-0808">Transferase</keyword>
<evidence type="ECO:0000256" key="2">
    <source>
        <dbReference type="ARBA" id="ARBA00012615"/>
    </source>
</evidence>
<feature type="domain" description="Glycosyl transferase family 28 C-terminal" evidence="6">
    <location>
        <begin position="289"/>
        <end position="389"/>
    </location>
</feature>
<reference evidence="8" key="1">
    <citation type="submission" date="2023-10" db="EMBL/GenBank/DDBJ databases">
        <authorList>
            <person name="Chen Y."/>
            <person name="Shah S."/>
            <person name="Dougan E. K."/>
            <person name="Thang M."/>
            <person name="Chan C."/>
        </authorList>
    </citation>
    <scope>NUCLEOTIDE SEQUENCE [LARGE SCALE GENOMIC DNA]</scope>
</reference>
<name>A0ABN9X9Q8_9DINO</name>
<proteinExistence type="inferred from homology"/>
<keyword evidence="9" id="KW-1185">Reference proteome</keyword>
<evidence type="ECO:0000256" key="5">
    <source>
        <dbReference type="ARBA" id="ARBA00046299"/>
    </source>
</evidence>
<dbReference type="InterPro" id="IPR009695">
    <property type="entry name" value="Diacylglyc_glucosyltr_N"/>
</dbReference>
<dbReference type="EC" id="2.4.1.46" evidence="2"/>
<dbReference type="Pfam" id="PF06925">
    <property type="entry name" value="MGDG_synth"/>
    <property type="match status" value="2"/>
</dbReference>
<dbReference type="PANTHER" id="PTHR43025:SF3">
    <property type="entry name" value="MONOGALACTOSYLDIACYLGLYCEROL SYNTHASE 1, CHLOROPLASTIC"/>
    <property type="match status" value="1"/>
</dbReference>
<feature type="domain" description="Diacylglycerol glucosyltransferase N-terminal" evidence="7">
    <location>
        <begin position="206"/>
        <end position="253"/>
    </location>
</feature>
<organism evidence="8 9">
    <name type="scientific">Prorocentrum cordatum</name>
    <dbReference type="NCBI Taxonomy" id="2364126"/>
    <lineage>
        <taxon>Eukaryota</taxon>
        <taxon>Sar</taxon>
        <taxon>Alveolata</taxon>
        <taxon>Dinophyceae</taxon>
        <taxon>Prorocentrales</taxon>
        <taxon>Prorocentraceae</taxon>
        <taxon>Prorocentrum</taxon>
    </lineage>
</organism>
<evidence type="ECO:0000259" key="6">
    <source>
        <dbReference type="Pfam" id="PF04101"/>
    </source>
</evidence>